<dbReference type="InterPro" id="IPR025662">
    <property type="entry name" value="Sigma_54_int_dom_ATP-bd_1"/>
</dbReference>
<dbReference type="InterPro" id="IPR011006">
    <property type="entry name" value="CheY-like_superfamily"/>
</dbReference>
<dbReference type="InterPro" id="IPR027417">
    <property type="entry name" value="P-loop_NTPase"/>
</dbReference>
<dbReference type="PANTHER" id="PTHR32071:SF21">
    <property type="entry name" value="TRANSCRIPTIONAL REGULATORY PROTEIN FLGR"/>
    <property type="match status" value="1"/>
</dbReference>
<dbReference type="SUPFAM" id="SSF46689">
    <property type="entry name" value="Homeodomain-like"/>
    <property type="match status" value="1"/>
</dbReference>
<accession>A0ABS6RVT9</accession>
<dbReference type="Pfam" id="PF00072">
    <property type="entry name" value="Response_reg"/>
    <property type="match status" value="1"/>
</dbReference>
<evidence type="ECO:0000313" key="9">
    <source>
        <dbReference type="EMBL" id="MBV6340134.1"/>
    </source>
</evidence>
<organism evidence="9 10">
    <name type="scientific">Candidatus Magnetobacterium casense</name>
    <dbReference type="NCBI Taxonomy" id="1455061"/>
    <lineage>
        <taxon>Bacteria</taxon>
        <taxon>Pseudomonadati</taxon>
        <taxon>Nitrospirota</taxon>
        <taxon>Thermodesulfovibrionia</taxon>
        <taxon>Thermodesulfovibrionales</taxon>
        <taxon>Candidatus Magnetobacteriaceae</taxon>
        <taxon>Candidatus Magnetobacterium</taxon>
    </lineage>
</organism>
<dbReference type="InterPro" id="IPR002197">
    <property type="entry name" value="HTH_Fis"/>
</dbReference>
<feature type="domain" description="Sigma-54 factor interaction" evidence="7">
    <location>
        <begin position="127"/>
        <end position="356"/>
    </location>
</feature>
<dbReference type="PANTHER" id="PTHR32071">
    <property type="entry name" value="TRANSCRIPTIONAL REGULATORY PROTEIN"/>
    <property type="match status" value="1"/>
</dbReference>
<protein>
    <submittedName>
        <fullName evidence="9">Sigma-54-dependent Fis family transcriptional regulator</fullName>
    </submittedName>
</protein>
<dbReference type="Gene3D" id="3.40.50.300">
    <property type="entry name" value="P-loop containing nucleotide triphosphate hydrolases"/>
    <property type="match status" value="1"/>
</dbReference>
<keyword evidence="2" id="KW-0067">ATP-binding</keyword>
<dbReference type="PROSITE" id="PS50045">
    <property type="entry name" value="SIGMA54_INTERACT_4"/>
    <property type="match status" value="1"/>
</dbReference>
<dbReference type="PROSITE" id="PS50110">
    <property type="entry name" value="RESPONSE_REGULATORY"/>
    <property type="match status" value="1"/>
</dbReference>
<feature type="domain" description="Response regulatory" evidence="8">
    <location>
        <begin position="4"/>
        <end position="118"/>
    </location>
</feature>
<reference evidence="9 10" key="1">
    <citation type="journal article" date="2020" name="J Geophys Res Biogeosci">
        <title>Magnetotaxis as an Adaptation to Enable Bacterial Shuttling of Microbial Sulfur and Sulfur Cycling Across Aquatic Oxic#Anoxic Interfaces.</title>
        <authorList>
            <person name="Li J."/>
            <person name="Liu P."/>
            <person name="Wang J."/>
            <person name="Roberts A.P."/>
            <person name="Pan Y."/>
        </authorList>
    </citation>
    <scope>NUCLEOTIDE SEQUENCE [LARGE SCALE GENOMIC DNA]</scope>
    <source>
        <strain evidence="9 10">MYR-1_YQ</strain>
    </source>
</reference>
<dbReference type="InterPro" id="IPR002078">
    <property type="entry name" value="Sigma_54_int"/>
</dbReference>
<evidence type="ECO:0000256" key="5">
    <source>
        <dbReference type="ARBA" id="ARBA00023163"/>
    </source>
</evidence>
<evidence type="ECO:0000256" key="2">
    <source>
        <dbReference type="ARBA" id="ARBA00022840"/>
    </source>
</evidence>
<dbReference type="SUPFAM" id="SSF52172">
    <property type="entry name" value="CheY-like"/>
    <property type="match status" value="1"/>
</dbReference>
<keyword evidence="10" id="KW-1185">Reference proteome</keyword>
<keyword evidence="6" id="KW-0597">Phosphoprotein</keyword>
<keyword evidence="5" id="KW-0804">Transcription</keyword>
<dbReference type="Pfam" id="PF25601">
    <property type="entry name" value="AAA_lid_14"/>
    <property type="match status" value="1"/>
</dbReference>
<evidence type="ECO:0000256" key="1">
    <source>
        <dbReference type="ARBA" id="ARBA00022741"/>
    </source>
</evidence>
<name>A0ABS6RVT9_9BACT</name>
<dbReference type="SUPFAM" id="SSF52540">
    <property type="entry name" value="P-loop containing nucleoside triphosphate hydrolases"/>
    <property type="match status" value="1"/>
</dbReference>
<dbReference type="CDD" id="cd00009">
    <property type="entry name" value="AAA"/>
    <property type="match status" value="1"/>
</dbReference>
<dbReference type="Gene3D" id="1.10.10.60">
    <property type="entry name" value="Homeodomain-like"/>
    <property type="match status" value="1"/>
</dbReference>
<dbReference type="CDD" id="cd00156">
    <property type="entry name" value="REC"/>
    <property type="match status" value="1"/>
</dbReference>
<evidence type="ECO:0000256" key="4">
    <source>
        <dbReference type="ARBA" id="ARBA00023125"/>
    </source>
</evidence>
<evidence type="ECO:0000259" key="8">
    <source>
        <dbReference type="PROSITE" id="PS50110"/>
    </source>
</evidence>
<dbReference type="EMBL" id="JABXWD010000008">
    <property type="protein sequence ID" value="MBV6340134.1"/>
    <property type="molecule type" value="Genomic_DNA"/>
</dbReference>
<evidence type="ECO:0000259" key="7">
    <source>
        <dbReference type="PROSITE" id="PS50045"/>
    </source>
</evidence>
<dbReference type="Proteomes" id="UP001196980">
    <property type="component" value="Unassembled WGS sequence"/>
</dbReference>
<dbReference type="Gene3D" id="3.40.50.2300">
    <property type="match status" value="1"/>
</dbReference>
<evidence type="ECO:0000313" key="10">
    <source>
        <dbReference type="Proteomes" id="UP001196980"/>
    </source>
</evidence>
<feature type="modified residue" description="4-aspartylphosphate" evidence="6">
    <location>
        <position position="53"/>
    </location>
</feature>
<dbReference type="InterPro" id="IPR003593">
    <property type="entry name" value="AAA+_ATPase"/>
</dbReference>
<keyword evidence="3" id="KW-0805">Transcription regulation</keyword>
<dbReference type="InterPro" id="IPR058031">
    <property type="entry name" value="AAA_lid_NorR"/>
</dbReference>
<dbReference type="SMART" id="SM00448">
    <property type="entry name" value="REC"/>
    <property type="match status" value="1"/>
</dbReference>
<dbReference type="SMART" id="SM00382">
    <property type="entry name" value="AAA"/>
    <property type="match status" value="1"/>
</dbReference>
<dbReference type="PROSITE" id="PS00675">
    <property type="entry name" value="SIGMA54_INTERACT_1"/>
    <property type="match status" value="1"/>
</dbReference>
<dbReference type="Pfam" id="PF00158">
    <property type="entry name" value="Sigma54_activat"/>
    <property type="match status" value="1"/>
</dbReference>
<sequence>MAKPILLVDDDPQMRDALKEAIQRLGHSTVVAENGQDALTRLGNTPFAMVVTDMQMPKMDGLSFLKELRKRVGKLPVLVITGFGTVENAVEVMKEGATDYLMKPFSFDKLTRKVHTIMEGLTGSREIVGANAKMKRILQIASEISTSDTTVLIYGESGTGKELIARHIHRHSHRKDKPFVAVNCAAIPDNLMESELFGHEKGSFTGATERKTGKFELANDGTILLDEIGEMSMGLQAKLLRVLQEKEIDRVGGRHTIPINIRVLATTNRDLYKESTEGNFREDLYYRLSVFPIHVPPLRERADDIIPLSEHFIKKFSTLLGKELKGLNRDAAAFLEAKQWRGNIRELENVIHRAVLLSKGEFINTDDFMCDTDAPVATTAVDNSAKGIKEMEKDLILKTLKDVSGNKTKAAKILGVSVRTIRNKLNEYGKFFPET</sequence>
<gene>
    <name evidence="9" type="ORF">HWQ67_00920</name>
</gene>
<dbReference type="InterPro" id="IPR009057">
    <property type="entry name" value="Homeodomain-like_sf"/>
</dbReference>
<proteinExistence type="predicted"/>
<dbReference type="InterPro" id="IPR001789">
    <property type="entry name" value="Sig_transdc_resp-reg_receiver"/>
</dbReference>
<evidence type="ECO:0000256" key="3">
    <source>
        <dbReference type="ARBA" id="ARBA00023015"/>
    </source>
</evidence>
<comment type="caution">
    <text evidence="9">The sequence shown here is derived from an EMBL/GenBank/DDBJ whole genome shotgun (WGS) entry which is preliminary data.</text>
</comment>
<dbReference type="Gene3D" id="1.10.8.60">
    <property type="match status" value="1"/>
</dbReference>
<dbReference type="PRINTS" id="PR01590">
    <property type="entry name" value="HTHFIS"/>
</dbReference>
<keyword evidence="1" id="KW-0547">Nucleotide-binding</keyword>
<dbReference type="Pfam" id="PF02954">
    <property type="entry name" value="HTH_8"/>
    <property type="match status" value="1"/>
</dbReference>
<evidence type="ECO:0000256" key="6">
    <source>
        <dbReference type="PROSITE-ProRule" id="PRU00169"/>
    </source>
</evidence>
<keyword evidence="4" id="KW-0238">DNA-binding</keyword>